<reference evidence="1 2" key="1">
    <citation type="journal article" date="2023" name="IMA Fungus">
        <title>Comparative genomic study of the Penicillium genus elucidates a diverse pangenome and 15 lateral gene transfer events.</title>
        <authorList>
            <person name="Petersen C."/>
            <person name="Sorensen T."/>
            <person name="Nielsen M.R."/>
            <person name="Sondergaard T.E."/>
            <person name="Sorensen J.L."/>
            <person name="Fitzpatrick D.A."/>
            <person name="Frisvad J.C."/>
            <person name="Nielsen K.L."/>
        </authorList>
    </citation>
    <scope>NUCLEOTIDE SEQUENCE [LARGE SCALE GENOMIC DNA]</scope>
    <source>
        <strain evidence="1 2">IBT 35679</strain>
    </source>
</reference>
<gene>
    <name evidence="1" type="ORF">N7494_001738</name>
</gene>
<protein>
    <submittedName>
        <fullName evidence="1">Uncharacterized protein</fullName>
    </submittedName>
</protein>
<evidence type="ECO:0000313" key="2">
    <source>
        <dbReference type="Proteomes" id="UP001220324"/>
    </source>
</evidence>
<evidence type="ECO:0000313" key="1">
    <source>
        <dbReference type="EMBL" id="KAJ5552360.1"/>
    </source>
</evidence>
<dbReference type="AlphaFoldDB" id="A0AAD6D2H7"/>
<name>A0AAD6D2H7_9EURO</name>
<dbReference type="EMBL" id="JAQIZZ010000002">
    <property type="protein sequence ID" value="KAJ5552360.1"/>
    <property type="molecule type" value="Genomic_DNA"/>
</dbReference>
<sequence>MCFYEGTYYTVCNHYTFRLHLFCEMVKKELDRINDEADRDNNGIPCDAVFSCRPRVTRISEGNAFTDVAVHAIVGTVARWETNIVSWTDVPFCEDCWQDVRIPEVEWDLGMRRGSL</sequence>
<dbReference type="Proteomes" id="UP001220324">
    <property type="component" value="Unassembled WGS sequence"/>
</dbReference>
<keyword evidence="2" id="KW-1185">Reference proteome</keyword>
<comment type="caution">
    <text evidence="1">The sequence shown here is derived from an EMBL/GenBank/DDBJ whole genome shotgun (WGS) entry which is preliminary data.</text>
</comment>
<organism evidence="1 2">
    <name type="scientific">Penicillium frequentans</name>
    <dbReference type="NCBI Taxonomy" id="3151616"/>
    <lineage>
        <taxon>Eukaryota</taxon>
        <taxon>Fungi</taxon>
        <taxon>Dikarya</taxon>
        <taxon>Ascomycota</taxon>
        <taxon>Pezizomycotina</taxon>
        <taxon>Eurotiomycetes</taxon>
        <taxon>Eurotiomycetidae</taxon>
        <taxon>Eurotiales</taxon>
        <taxon>Aspergillaceae</taxon>
        <taxon>Penicillium</taxon>
    </lineage>
</organism>
<accession>A0AAD6D2H7</accession>
<proteinExistence type="predicted"/>